<evidence type="ECO:0000256" key="19">
    <source>
        <dbReference type="SAM" id="MobiDB-lite"/>
    </source>
</evidence>
<keyword evidence="6" id="KW-0547">Nucleotide-binding</keyword>
<dbReference type="EMBL" id="GFPF01007673">
    <property type="protein sequence ID" value="MAA18819.1"/>
    <property type="molecule type" value="Transcribed_RNA"/>
</dbReference>
<organism evidence="21">
    <name type="scientific">Rhipicephalus zambeziensis</name>
    <dbReference type="NCBI Taxonomy" id="60191"/>
    <lineage>
        <taxon>Eukaryota</taxon>
        <taxon>Metazoa</taxon>
        <taxon>Ecdysozoa</taxon>
        <taxon>Arthropoda</taxon>
        <taxon>Chelicerata</taxon>
        <taxon>Arachnida</taxon>
        <taxon>Acari</taxon>
        <taxon>Parasitiformes</taxon>
        <taxon>Ixodida</taxon>
        <taxon>Ixodoidea</taxon>
        <taxon>Ixodidae</taxon>
        <taxon>Rhipicephalinae</taxon>
        <taxon>Rhipicephalus</taxon>
        <taxon>Rhipicephalus</taxon>
    </lineage>
</organism>
<dbReference type="GO" id="GO:0003743">
    <property type="term" value="F:translation initiation factor activity"/>
    <property type="evidence" value="ECO:0007669"/>
    <property type="project" value="UniProtKB-KW"/>
</dbReference>
<accession>A0A224YSU9</accession>
<keyword evidence="21" id="KW-0396">Initiation factor</keyword>
<dbReference type="PROSITE" id="PS50011">
    <property type="entry name" value="PROTEIN_KINASE_DOM"/>
    <property type="match status" value="1"/>
</dbReference>
<dbReference type="Gene3D" id="3.30.200.20">
    <property type="entry name" value="Phosphorylase Kinase, domain 1"/>
    <property type="match status" value="1"/>
</dbReference>
<dbReference type="PANTHER" id="PTHR11042">
    <property type="entry name" value="EUKARYOTIC TRANSLATION INITIATION FACTOR 2-ALPHA KINASE EIF2-ALPHA KINASE -RELATED"/>
    <property type="match status" value="1"/>
</dbReference>
<dbReference type="GO" id="GO:0005737">
    <property type="term" value="C:cytoplasm"/>
    <property type="evidence" value="ECO:0007669"/>
    <property type="project" value="TreeGrafter"/>
</dbReference>
<comment type="subunit">
    <text evidence="16">Synthesized in an inactive form that binds to the N-terminal domain of CDC37. Has to be associated with a multiprotein complex containing Hsp90, CDC37 and PPP5C for maturation and activation by autophosphorylation. The phosphatase PPP5C modulates this activation. Homodimer; homodimerizes in presence of heme, forming a disulfide-linked inactive homodimer. Interacts with DELE1; binds both to full-length DELE1 and processed form of DELE1 (S-DELE1) in response to stress, leading to activate its protein kinase activity and trigger the integrated stress response (ISR).</text>
</comment>
<keyword evidence="2" id="KW-0723">Serine/threonine-protein kinase</keyword>
<evidence type="ECO:0000256" key="15">
    <source>
        <dbReference type="ARBA" id="ARBA00042914"/>
    </source>
</evidence>
<dbReference type="Pfam" id="PF22949">
    <property type="entry name" value="HRI2_3H"/>
    <property type="match status" value="1"/>
</dbReference>
<evidence type="ECO:0000259" key="20">
    <source>
        <dbReference type="PROSITE" id="PS50011"/>
    </source>
</evidence>
<evidence type="ECO:0000256" key="9">
    <source>
        <dbReference type="ARBA" id="ARBA00022843"/>
    </source>
</evidence>
<evidence type="ECO:0000256" key="4">
    <source>
        <dbReference type="ARBA" id="ARBA00022679"/>
    </source>
</evidence>
<keyword evidence="11" id="KW-0652">Protein synthesis inhibitor</keyword>
<keyword evidence="5" id="KW-0677">Repeat</keyword>
<evidence type="ECO:0000256" key="10">
    <source>
        <dbReference type="ARBA" id="ARBA00023157"/>
    </source>
</evidence>
<dbReference type="SUPFAM" id="SSF56112">
    <property type="entry name" value="Protein kinase-like (PK-like)"/>
    <property type="match status" value="1"/>
</dbReference>
<protein>
    <recommendedName>
        <fullName evidence="13">Eukaryotic translation initiation factor 2-alpha kinase 1</fullName>
        <ecNumber evidence="1">2.7.11.1</ecNumber>
    </recommendedName>
    <alternativeName>
        <fullName evidence="15">Heme-regulated eukaryotic initiation factor eIF-2-alpha kinase</fullName>
    </alternativeName>
    <alternativeName>
        <fullName evidence="14">Hemin-sensitive initiation factor 2-alpha kinase</fullName>
    </alternativeName>
</protein>
<evidence type="ECO:0000256" key="13">
    <source>
        <dbReference type="ARBA" id="ARBA00040433"/>
    </source>
</evidence>
<keyword evidence="7 21" id="KW-0418">Kinase</keyword>
<comment type="catalytic activity">
    <reaction evidence="17">
        <text>L-threonyl-[protein] + ATP = O-phospho-L-threonyl-[protein] + ADP + H(+)</text>
        <dbReference type="Rhea" id="RHEA:46608"/>
        <dbReference type="Rhea" id="RHEA-COMP:11060"/>
        <dbReference type="Rhea" id="RHEA-COMP:11605"/>
        <dbReference type="ChEBI" id="CHEBI:15378"/>
        <dbReference type="ChEBI" id="CHEBI:30013"/>
        <dbReference type="ChEBI" id="CHEBI:30616"/>
        <dbReference type="ChEBI" id="CHEBI:61977"/>
        <dbReference type="ChEBI" id="CHEBI:456216"/>
        <dbReference type="EC" id="2.7.11.1"/>
    </reaction>
    <physiologicalReaction direction="left-to-right" evidence="17">
        <dbReference type="Rhea" id="RHEA:46609"/>
    </physiologicalReaction>
</comment>
<keyword evidence="21" id="KW-0648">Protein biosynthesis</keyword>
<reference evidence="21" key="1">
    <citation type="journal article" date="2017" name="Parasit. Vectors">
        <title>Sialotranscriptomics of Rhipicephalus zambeziensis reveals intricate expression profiles of secretory proteins and suggests tight temporal transcriptional regulation during blood-feeding.</title>
        <authorList>
            <person name="de Castro M.H."/>
            <person name="de Klerk D."/>
            <person name="Pienaar R."/>
            <person name="Rees D.J.G."/>
            <person name="Mans B.J."/>
        </authorList>
    </citation>
    <scope>NUCLEOTIDE SEQUENCE</scope>
    <source>
        <tissue evidence="21">Salivary glands</tissue>
    </source>
</reference>
<dbReference type="PANTHER" id="PTHR11042:SF160">
    <property type="entry name" value="EUKARYOTIC TRANSLATION INITIATION FACTOR 2-ALPHA KINASE 1"/>
    <property type="match status" value="1"/>
</dbReference>
<dbReference type="AlphaFoldDB" id="A0A224YSU9"/>
<dbReference type="SMART" id="SM00220">
    <property type="entry name" value="S_TKc"/>
    <property type="match status" value="1"/>
</dbReference>
<dbReference type="InterPro" id="IPR000719">
    <property type="entry name" value="Prot_kinase_dom"/>
</dbReference>
<keyword evidence="8" id="KW-0067">ATP-binding</keyword>
<feature type="domain" description="Protein kinase" evidence="20">
    <location>
        <begin position="149"/>
        <end position="570"/>
    </location>
</feature>
<dbReference type="Pfam" id="PF00069">
    <property type="entry name" value="Pkinase"/>
    <property type="match status" value="2"/>
</dbReference>
<dbReference type="InterPro" id="IPR054521">
    <property type="entry name" value="HRI2_3H"/>
</dbReference>
<evidence type="ECO:0000256" key="16">
    <source>
        <dbReference type="ARBA" id="ARBA00046654"/>
    </source>
</evidence>
<evidence type="ECO:0000313" key="21">
    <source>
        <dbReference type="EMBL" id="MAA18819.1"/>
    </source>
</evidence>
<keyword evidence="3" id="KW-0597">Phosphoprotein</keyword>
<evidence type="ECO:0000256" key="8">
    <source>
        <dbReference type="ARBA" id="ARBA00022840"/>
    </source>
</evidence>
<proteinExistence type="inferred from homology"/>
<evidence type="ECO:0000256" key="18">
    <source>
        <dbReference type="ARBA" id="ARBA00048977"/>
    </source>
</evidence>
<comment type="similarity">
    <text evidence="12">Belongs to the protein kinase superfamily. Ser/Thr protein kinase family. GCN2 subfamily.</text>
</comment>
<keyword evidence="10" id="KW-1015">Disulfide bond</keyword>
<evidence type="ECO:0000256" key="17">
    <source>
        <dbReference type="ARBA" id="ARBA00048659"/>
    </source>
</evidence>
<evidence type="ECO:0000256" key="1">
    <source>
        <dbReference type="ARBA" id="ARBA00012513"/>
    </source>
</evidence>
<dbReference type="PROSITE" id="PS00108">
    <property type="entry name" value="PROTEIN_KINASE_ST"/>
    <property type="match status" value="1"/>
</dbReference>
<evidence type="ECO:0000256" key="11">
    <source>
        <dbReference type="ARBA" id="ARBA00023193"/>
    </source>
</evidence>
<evidence type="ECO:0000256" key="5">
    <source>
        <dbReference type="ARBA" id="ARBA00022737"/>
    </source>
</evidence>
<dbReference type="InterPro" id="IPR011009">
    <property type="entry name" value="Kinase-like_dom_sf"/>
</dbReference>
<evidence type="ECO:0000256" key="2">
    <source>
        <dbReference type="ARBA" id="ARBA00022527"/>
    </source>
</evidence>
<dbReference type="GO" id="GO:0004694">
    <property type="term" value="F:eukaryotic translation initiation factor 2alpha kinase activity"/>
    <property type="evidence" value="ECO:0007669"/>
    <property type="project" value="TreeGrafter"/>
</dbReference>
<feature type="region of interest" description="Disordered" evidence="19">
    <location>
        <begin position="313"/>
        <end position="345"/>
    </location>
</feature>
<keyword evidence="9" id="KW-0832">Ubl conjugation</keyword>
<evidence type="ECO:0000256" key="12">
    <source>
        <dbReference type="ARBA" id="ARBA00037982"/>
    </source>
</evidence>
<dbReference type="GO" id="GO:0017148">
    <property type="term" value="P:negative regulation of translation"/>
    <property type="evidence" value="ECO:0007669"/>
    <property type="project" value="UniProtKB-KW"/>
</dbReference>
<evidence type="ECO:0000256" key="3">
    <source>
        <dbReference type="ARBA" id="ARBA00022553"/>
    </source>
</evidence>
<evidence type="ECO:0000256" key="6">
    <source>
        <dbReference type="ARBA" id="ARBA00022741"/>
    </source>
</evidence>
<evidence type="ECO:0000256" key="7">
    <source>
        <dbReference type="ARBA" id="ARBA00022777"/>
    </source>
</evidence>
<dbReference type="GO" id="GO:0005634">
    <property type="term" value="C:nucleus"/>
    <property type="evidence" value="ECO:0007669"/>
    <property type="project" value="TreeGrafter"/>
</dbReference>
<dbReference type="InterPro" id="IPR050339">
    <property type="entry name" value="CC_SR_Kinase"/>
</dbReference>
<keyword evidence="4" id="KW-0808">Transferase</keyword>
<sequence>MDPPIPKLSLHTISTLDVPDTGQQGQLVRREAFGLAPRGQIPYYLLLESVLEQLCSFYESDDSRRKELFEGVRSQLRRLKFLDPTPELQELRSVRVKFRHAFSCLIQNVRKDIQGHPSESLDRIPRPTLDLALRLDDVVYHQKRYEYDFEEIEEIAEGGFGIVCKARRRTDRQIYAVKKIPFKYCNPKVLKQVLREVELLAQLCHPNIVAYKSAWIENVTDFMTKVHSADVDSFQSTVLISSGNGDTSSLPYIFESSTSLDTELEECQKQCSNSTSHDEDWDPYATERCASLEEPSKETVDIVCASASARRMKRSRQSSKSDGELGKGVDADTVDERKTSSDVSSASVVATPQEHIFSLLHSSDVGGMLYIQMELCSKNLADWLAARNQRLAEQETAESRISIIPEAMNIFKQILNGVEYMHSKGFIHRDIKPQNILFGLEGSLVKLGDFGLATRTNQQESSARQFPWASQSGHTQVEGTSLYAAPEQRKQASYDSKVDIYSLGLVLTELLCPFSTVHERITELKKLREGNLPSALQAHSEDVVKTILAMCKSNPKERPSANELLISPIFIDKDKMIKELRAELKEKDERLSSMAYELSLLKSTLEKVKVELKWYQDNSGILMFSHSPS</sequence>
<dbReference type="Gene3D" id="1.10.510.10">
    <property type="entry name" value="Transferase(Phosphotransferase) domain 1"/>
    <property type="match status" value="1"/>
</dbReference>
<feature type="compositionally biased region" description="Basic and acidic residues" evidence="19">
    <location>
        <begin position="319"/>
        <end position="340"/>
    </location>
</feature>
<name>A0A224YSU9_9ACAR</name>
<dbReference type="InterPro" id="IPR008271">
    <property type="entry name" value="Ser/Thr_kinase_AS"/>
</dbReference>
<dbReference type="EC" id="2.7.11.1" evidence="1"/>
<evidence type="ECO:0000256" key="14">
    <source>
        <dbReference type="ARBA" id="ARBA00042456"/>
    </source>
</evidence>
<dbReference type="GO" id="GO:0005524">
    <property type="term" value="F:ATP binding"/>
    <property type="evidence" value="ECO:0007669"/>
    <property type="project" value="UniProtKB-KW"/>
</dbReference>
<comment type="catalytic activity">
    <reaction evidence="18">
        <text>L-seryl-[protein] + ATP = O-phospho-L-seryl-[protein] + ADP + H(+)</text>
        <dbReference type="Rhea" id="RHEA:17989"/>
        <dbReference type="Rhea" id="RHEA-COMP:9863"/>
        <dbReference type="Rhea" id="RHEA-COMP:11604"/>
        <dbReference type="ChEBI" id="CHEBI:15378"/>
        <dbReference type="ChEBI" id="CHEBI:29999"/>
        <dbReference type="ChEBI" id="CHEBI:30616"/>
        <dbReference type="ChEBI" id="CHEBI:83421"/>
        <dbReference type="ChEBI" id="CHEBI:456216"/>
        <dbReference type="EC" id="2.7.11.1"/>
    </reaction>
    <physiologicalReaction direction="left-to-right" evidence="18">
        <dbReference type="Rhea" id="RHEA:17990"/>
    </physiologicalReaction>
</comment>